<sequence>MASNINPYNIDGTFPVANQNNDSQGFRDNFTNIKNNLTFAQNEITDLQNNAILKSALTGQTLTNDMSGTVLRRPQLAAWTQSLLDLGVIATTATLSFNSANFQKITTADSIALEFIDWPATTGEGALGYGAMRVWIVVTSAAHTVTLPTSVSVVVGDIAGYNTTTRAITFDEAGNYLFEFSSIDGGSSYLIQDLSRNRASFRDPSLYYNPDINSTFLIGFGSDLDALLALEAGQNSVATKGSIASVAVGNLSLANNVDASIDTGYISGYSLVSTRGNLTANVFTPVQSGDYLGYYNAVTYTGYNNTANTFQQVASIDFYATGSNVAYGLGGNIAFFTGRDGDPGVHTVSQAVGIENDQSTKFYGNVITGNTYVPTSQTSGGTTGQVSYDANYIYICLGPNNWKRASLGW</sequence>
<evidence type="ECO:0000313" key="1">
    <source>
        <dbReference type="EMBL" id="CAB5215041.1"/>
    </source>
</evidence>
<gene>
    <name evidence="1" type="ORF">UFOVP190_372</name>
</gene>
<protein>
    <submittedName>
        <fullName evidence="1">Uncharacterized protein</fullName>
    </submittedName>
</protein>
<accession>A0A6J7WKR7</accession>
<reference evidence="1" key="1">
    <citation type="submission" date="2020-05" db="EMBL/GenBank/DDBJ databases">
        <authorList>
            <person name="Chiriac C."/>
            <person name="Salcher M."/>
            <person name="Ghai R."/>
            <person name="Kavagutti S V."/>
        </authorList>
    </citation>
    <scope>NUCLEOTIDE SEQUENCE</scope>
</reference>
<dbReference type="EMBL" id="LR798243">
    <property type="protein sequence ID" value="CAB5215041.1"/>
    <property type="molecule type" value="Genomic_DNA"/>
</dbReference>
<organism evidence="1">
    <name type="scientific">uncultured Caudovirales phage</name>
    <dbReference type="NCBI Taxonomy" id="2100421"/>
    <lineage>
        <taxon>Viruses</taxon>
        <taxon>Duplodnaviria</taxon>
        <taxon>Heunggongvirae</taxon>
        <taxon>Uroviricota</taxon>
        <taxon>Caudoviricetes</taxon>
        <taxon>Peduoviridae</taxon>
        <taxon>Maltschvirus</taxon>
        <taxon>Maltschvirus maltsch</taxon>
    </lineage>
</organism>
<proteinExistence type="predicted"/>
<name>A0A6J7WKR7_9CAUD</name>